<dbReference type="InterPro" id="IPR030391">
    <property type="entry name" value="MeTrfase_TrmA_CS"/>
</dbReference>
<comment type="similarity">
    <text evidence="4">Belongs to the class I-like SAM-binding methyltransferase superfamily. RNA M5U methyltransferase family.</text>
</comment>
<evidence type="ECO:0000256" key="5">
    <source>
        <dbReference type="PROSITE-ProRule" id="PRU10015"/>
    </source>
</evidence>
<dbReference type="InterPro" id="IPR010280">
    <property type="entry name" value="U5_MeTrfase_fam"/>
</dbReference>
<dbReference type="Pfam" id="PF05958">
    <property type="entry name" value="tRNA_U5-meth_tr"/>
    <property type="match status" value="1"/>
</dbReference>
<feature type="binding site" evidence="4">
    <location>
        <position position="390"/>
    </location>
    <ligand>
        <name>S-adenosyl-L-methionine</name>
        <dbReference type="ChEBI" id="CHEBI:59789"/>
    </ligand>
</feature>
<evidence type="ECO:0000313" key="7">
    <source>
        <dbReference type="EMBL" id="TDT63300.1"/>
    </source>
</evidence>
<dbReference type="PROSITE" id="PS01230">
    <property type="entry name" value="TRMA_1"/>
    <property type="match status" value="1"/>
</dbReference>
<feature type="binding site" evidence="4">
    <location>
        <position position="324"/>
    </location>
    <ligand>
        <name>S-adenosyl-L-methionine</name>
        <dbReference type="ChEBI" id="CHEBI:59789"/>
    </ligand>
</feature>
<dbReference type="PROSITE" id="PS01231">
    <property type="entry name" value="TRMA_2"/>
    <property type="match status" value="1"/>
</dbReference>
<dbReference type="AlphaFoldDB" id="A0A4R7KWE7"/>
<dbReference type="NCBIfam" id="TIGR00479">
    <property type="entry name" value="rumA"/>
    <property type="match status" value="1"/>
</dbReference>
<keyword evidence="3 4" id="KW-0949">S-adenosyl-L-methionine</keyword>
<dbReference type="CDD" id="cd02440">
    <property type="entry name" value="AdoMet_MTases"/>
    <property type="match status" value="1"/>
</dbReference>
<evidence type="ECO:0000256" key="2">
    <source>
        <dbReference type="ARBA" id="ARBA00022679"/>
    </source>
</evidence>
<dbReference type="PANTHER" id="PTHR11061">
    <property type="entry name" value="RNA M5U METHYLTRANSFERASE"/>
    <property type="match status" value="1"/>
</dbReference>
<feature type="binding site" evidence="4">
    <location>
        <position position="295"/>
    </location>
    <ligand>
        <name>S-adenosyl-L-methionine</name>
        <dbReference type="ChEBI" id="CHEBI:59789"/>
    </ligand>
</feature>
<comment type="caution">
    <text evidence="7">The sequence shown here is derived from an EMBL/GenBank/DDBJ whole genome shotgun (WGS) entry which is preliminary data.</text>
</comment>
<sequence length="460" mass="51875">MAAFKEEETLKKHDIIETVIEDVHFPNRGIARVDGKEVIIKNAIKGQRVKARVVKNKKDRAEASIIEVLERAPYETEPICPHFGVCGGCSYQTLSYEHQIELKASQVKRLLDDAGIGEYEFLGIERSPREFQYRNKMEFSFGDVERGGELALGLHRKGSFYEVVTVNGCQIVDDDFGKVLEVVLDYFRDKGIPFYKKKTHEGVLRHLVVRKAQRTGELLVNLVTSSQMELDLSSLVERVRGIELDGELVGFLHTINDSISDVVKSDETRVLFGRDYILEEILGLKFKISAFSFFQTNSLGAERLYSIVRDFAGETRDKVIFDLYSGTGTIAQIMAPVAKKVIGIEIVEEAVEAARENAALNGLTNCEFIAGDVLKKVEELKNKPDIIILDPPRDGIHPKAIGKIISFDAPRIVYVSCKPTSLARDLQVFVERGYEVKKVKCMDMFPHTYHVETVVLIEKK</sequence>
<dbReference type="InterPro" id="IPR029063">
    <property type="entry name" value="SAM-dependent_MTases_sf"/>
</dbReference>
<dbReference type="PROSITE" id="PS50926">
    <property type="entry name" value="TRAM"/>
    <property type="match status" value="1"/>
</dbReference>
<dbReference type="SUPFAM" id="SSF53335">
    <property type="entry name" value="S-adenosyl-L-methionine-dependent methyltransferases"/>
    <property type="match status" value="1"/>
</dbReference>
<gene>
    <name evidence="7" type="ORF">EDD71_10259</name>
</gene>
<keyword evidence="1 4" id="KW-0489">Methyltransferase</keyword>
<dbReference type="Proteomes" id="UP000295325">
    <property type="component" value="Unassembled WGS sequence"/>
</dbReference>
<dbReference type="PROSITE" id="PS51687">
    <property type="entry name" value="SAM_MT_RNA_M5U"/>
    <property type="match status" value="1"/>
</dbReference>
<keyword evidence="2 4" id="KW-0808">Transferase</keyword>
<evidence type="ECO:0000256" key="1">
    <source>
        <dbReference type="ARBA" id="ARBA00022603"/>
    </source>
</evidence>
<dbReference type="SUPFAM" id="SSF50249">
    <property type="entry name" value="Nucleic acid-binding proteins"/>
    <property type="match status" value="1"/>
</dbReference>
<organism evidence="7 8">
    <name type="scientific">Fonticella tunisiensis</name>
    <dbReference type="NCBI Taxonomy" id="1096341"/>
    <lineage>
        <taxon>Bacteria</taxon>
        <taxon>Bacillati</taxon>
        <taxon>Bacillota</taxon>
        <taxon>Clostridia</taxon>
        <taxon>Eubacteriales</taxon>
        <taxon>Clostridiaceae</taxon>
        <taxon>Fonticella</taxon>
    </lineage>
</organism>
<feature type="active site" evidence="5">
    <location>
        <position position="417"/>
    </location>
</feature>
<dbReference type="InterPro" id="IPR030390">
    <property type="entry name" value="MeTrfase_TrmA_AS"/>
</dbReference>
<dbReference type="Gene3D" id="3.40.50.150">
    <property type="entry name" value="Vaccinia Virus protein VP39"/>
    <property type="match status" value="1"/>
</dbReference>
<dbReference type="Pfam" id="PF01938">
    <property type="entry name" value="TRAM"/>
    <property type="match status" value="1"/>
</dbReference>
<dbReference type="InterPro" id="IPR002792">
    <property type="entry name" value="TRAM_dom"/>
</dbReference>
<dbReference type="Gene3D" id="2.40.50.1070">
    <property type="match status" value="1"/>
</dbReference>
<proteinExistence type="inferred from homology"/>
<dbReference type="InterPro" id="IPR012340">
    <property type="entry name" value="NA-bd_OB-fold"/>
</dbReference>
<dbReference type="Gene3D" id="2.40.50.140">
    <property type="entry name" value="Nucleic acid-binding proteins"/>
    <property type="match status" value="1"/>
</dbReference>
<evidence type="ECO:0000259" key="6">
    <source>
        <dbReference type="PROSITE" id="PS50926"/>
    </source>
</evidence>
<keyword evidence="8" id="KW-1185">Reference proteome</keyword>
<feature type="active site" description="Nucleophile" evidence="4">
    <location>
        <position position="417"/>
    </location>
</feature>
<feature type="binding site" evidence="4">
    <location>
        <position position="345"/>
    </location>
    <ligand>
        <name>S-adenosyl-L-methionine</name>
        <dbReference type="ChEBI" id="CHEBI:59789"/>
    </ligand>
</feature>
<dbReference type="PANTHER" id="PTHR11061:SF30">
    <property type="entry name" value="TRNA (URACIL(54)-C(5))-METHYLTRANSFERASE"/>
    <property type="match status" value="1"/>
</dbReference>
<evidence type="ECO:0000256" key="3">
    <source>
        <dbReference type="ARBA" id="ARBA00022691"/>
    </source>
</evidence>
<feature type="domain" description="TRAM" evidence="6">
    <location>
        <begin position="7"/>
        <end position="67"/>
    </location>
</feature>
<accession>A0A4R7KWE7</accession>
<dbReference type="FunFam" id="2.40.50.1070:FF:000003">
    <property type="entry name" value="23S rRNA (Uracil-5-)-methyltransferase RumA"/>
    <property type="match status" value="1"/>
</dbReference>
<name>A0A4R7KWE7_9CLOT</name>
<evidence type="ECO:0000256" key="4">
    <source>
        <dbReference type="PROSITE-ProRule" id="PRU01024"/>
    </source>
</evidence>
<reference evidence="7 8" key="1">
    <citation type="submission" date="2019-03" db="EMBL/GenBank/DDBJ databases">
        <title>Genomic Encyclopedia of Type Strains, Phase IV (KMG-IV): sequencing the most valuable type-strain genomes for metagenomic binning, comparative biology and taxonomic classification.</title>
        <authorList>
            <person name="Goeker M."/>
        </authorList>
    </citation>
    <scope>NUCLEOTIDE SEQUENCE [LARGE SCALE GENOMIC DNA]</scope>
    <source>
        <strain evidence="7 8">DSM 24455</strain>
    </source>
</reference>
<evidence type="ECO:0000313" key="8">
    <source>
        <dbReference type="Proteomes" id="UP000295325"/>
    </source>
</evidence>
<dbReference type="GO" id="GO:0070041">
    <property type="term" value="F:rRNA (uridine-C5-)-methyltransferase activity"/>
    <property type="evidence" value="ECO:0007669"/>
    <property type="project" value="TreeGrafter"/>
</dbReference>
<dbReference type="GO" id="GO:0070475">
    <property type="term" value="P:rRNA base methylation"/>
    <property type="evidence" value="ECO:0007669"/>
    <property type="project" value="TreeGrafter"/>
</dbReference>
<dbReference type="EMBL" id="SOAZ01000002">
    <property type="protein sequence ID" value="TDT63300.1"/>
    <property type="molecule type" value="Genomic_DNA"/>
</dbReference>
<dbReference type="FunFam" id="3.40.50.150:FF:000009">
    <property type="entry name" value="23S rRNA (Uracil(1939)-C(5))-methyltransferase RlmD"/>
    <property type="match status" value="1"/>
</dbReference>
<protein>
    <submittedName>
        <fullName evidence="7">23S rRNA (Uracil-5-)-methyltransferase RumA</fullName>
    </submittedName>
</protein>